<name>A0A5N6JPS5_MONLA</name>
<keyword evidence="3" id="KW-1185">Reference proteome</keyword>
<reference evidence="2 3" key="1">
    <citation type="submission" date="2019-06" db="EMBL/GenBank/DDBJ databases">
        <title>Genome Sequence of the Brown Rot Fungal Pathogen Monilinia laxa.</title>
        <authorList>
            <person name="De Miccolis Angelini R.M."/>
            <person name="Landi L."/>
            <person name="Abate D."/>
            <person name="Pollastro S."/>
            <person name="Romanazzi G."/>
            <person name="Faretra F."/>
        </authorList>
    </citation>
    <scope>NUCLEOTIDE SEQUENCE [LARGE SCALE GENOMIC DNA]</scope>
    <source>
        <strain evidence="2 3">Mlax316</strain>
    </source>
</reference>
<dbReference type="Proteomes" id="UP000326757">
    <property type="component" value="Unassembled WGS sequence"/>
</dbReference>
<comment type="caution">
    <text evidence="2">The sequence shown here is derived from an EMBL/GenBank/DDBJ whole genome shotgun (WGS) entry which is preliminary data.</text>
</comment>
<sequence>MSAEDTALTSGETICHVTETLHGFCGHITTAFKHHSPICGSKQSLLRSGPRSGRSRSSTLSRAGSIVSTIAEKIRSRPETPRTPRSEGSNDGALARLSRALSTKASSVFQDNIRSIAESITGRRGIPDDPANTFSFSTRIPCPQLLIQPLHSPFPCLHCANIWGMGPKGARKEGTEREMTAAEGIELEKRMIRLKPIMQEWAAKMNAWDCGERVVKKGGKVMEEDSER</sequence>
<proteinExistence type="predicted"/>
<organism evidence="2 3">
    <name type="scientific">Monilinia laxa</name>
    <name type="common">Brown rot fungus</name>
    <name type="synonym">Sclerotinia laxa</name>
    <dbReference type="NCBI Taxonomy" id="61186"/>
    <lineage>
        <taxon>Eukaryota</taxon>
        <taxon>Fungi</taxon>
        <taxon>Dikarya</taxon>
        <taxon>Ascomycota</taxon>
        <taxon>Pezizomycotina</taxon>
        <taxon>Leotiomycetes</taxon>
        <taxon>Helotiales</taxon>
        <taxon>Sclerotiniaceae</taxon>
        <taxon>Monilinia</taxon>
    </lineage>
</organism>
<feature type="region of interest" description="Disordered" evidence="1">
    <location>
        <begin position="41"/>
        <end position="64"/>
    </location>
</feature>
<accession>A0A5N6JPS5</accession>
<evidence type="ECO:0000313" key="2">
    <source>
        <dbReference type="EMBL" id="KAB8290568.1"/>
    </source>
</evidence>
<dbReference type="EMBL" id="VIGI01000017">
    <property type="protein sequence ID" value="KAB8290568.1"/>
    <property type="molecule type" value="Genomic_DNA"/>
</dbReference>
<dbReference type="AlphaFoldDB" id="A0A5N6JPS5"/>
<gene>
    <name evidence="2" type="ORF">EYC80_010993</name>
</gene>
<dbReference type="OrthoDB" id="3500541at2759"/>
<evidence type="ECO:0000313" key="3">
    <source>
        <dbReference type="Proteomes" id="UP000326757"/>
    </source>
</evidence>
<feature type="compositionally biased region" description="Low complexity" evidence="1">
    <location>
        <begin position="44"/>
        <end position="64"/>
    </location>
</feature>
<evidence type="ECO:0000256" key="1">
    <source>
        <dbReference type="SAM" id="MobiDB-lite"/>
    </source>
</evidence>
<protein>
    <submittedName>
        <fullName evidence="2">Uncharacterized protein</fullName>
    </submittedName>
</protein>